<dbReference type="SUPFAM" id="SSF48537">
    <property type="entry name" value="Phospholipase C/P1 nuclease"/>
    <property type="match status" value="1"/>
</dbReference>
<dbReference type="AlphaFoldDB" id="A0A316AHK9"/>
<name>A0A316AHK9_9BACT</name>
<dbReference type="Proteomes" id="UP000245880">
    <property type="component" value="Unassembled WGS sequence"/>
</dbReference>
<dbReference type="GO" id="GO:0016788">
    <property type="term" value="F:hydrolase activity, acting on ester bonds"/>
    <property type="evidence" value="ECO:0007669"/>
    <property type="project" value="InterPro"/>
</dbReference>
<protein>
    <recommendedName>
        <fullName evidence="3">S1/P1 nuclease</fullName>
    </recommendedName>
</protein>
<comment type="caution">
    <text evidence="1">The sequence shown here is derived from an EMBL/GenBank/DDBJ whole genome shotgun (WGS) entry which is preliminary data.</text>
</comment>
<sequence>MEQCPKNGVFSEKKMKKNSLFFAGMLLLCIESTPSTEVTWGFWAHKRINYLAVFRLPAEMQGFYKAKIDYITEQAVAPDRRRYAVVGEAEKHYIDLDVYQIDSLDLEVRIWNNAVKRFGADSLKKHGIAPWNIEKASFALTQAFKAKDVSKILRLSADMGHYIADLHVPLHTSENYNGQLTNQVGIHGLWESRLPELFADEYDLWIGPVRYLTSISRAVWSTALASHHACDSVFLMEHLATERIAVDKKFTYELRNNVLTRTYSVGFAKEYQGLLAGQVERRMRKAIQMVGDTWYTCWVNAGQPDLNVLLSIRTQKIEEDSSRYEKSPPLVIRPEP</sequence>
<evidence type="ECO:0000313" key="1">
    <source>
        <dbReference type="EMBL" id="PWJ56778.1"/>
    </source>
</evidence>
<gene>
    <name evidence="1" type="ORF">CLV98_11089</name>
</gene>
<organism evidence="1 2">
    <name type="scientific">Dyadobacter jejuensis</name>
    <dbReference type="NCBI Taxonomy" id="1082580"/>
    <lineage>
        <taxon>Bacteria</taxon>
        <taxon>Pseudomonadati</taxon>
        <taxon>Bacteroidota</taxon>
        <taxon>Cytophagia</taxon>
        <taxon>Cytophagales</taxon>
        <taxon>Spirosomataceae</taxon>
        <taxon>Dyadobacter</taxon>
    </lineage>
</organism>
<dbReference type="EMBL" id="QGDT01000010">
    <property type="protein sequence ID" value="PWJ56778.1"/>
    <property type="molecule type" value="Genomic_DNA"/>
</dbReference>
<dbReference type="CDD" id="cd10981">
    <property type="entry name" value="ZnPC_S1P1"/>
    <property type="match status" value="1"/>
</dbReference>
<dbReference type="Gene3D" id="1.10.575.10">
    <property type="entry name" value="P1 Nuclease"/>
    <property type="match status" value="1"/>
</dbReference>
<keyword evidence="2" id="KW-1185">Reference proteome</keyword>
<accession>A0A316AHK9</accession>
<evidence type="ECO:0000313" key="2">
    <source>
        <dbReference type="Proteomes" id="UP000245880"/>
    </source>
</evidence>
<dbReference type="InterPro" id="IPR008947">
    <property type="entry name" value="PLipase_C/P1_nuclease_dom_sf"/>
</dbReference>
<reference evidence="1 2" key="1">
    <citation type="submission" date="2018-03" db="EMBL/GenBank/DDBJ databases">
        <title>Genomic Encyclopedia of Archaeal and Bacterial Type Strains, Phase II (KMG-II): from individual species to whole genera.</title>
        <authorList>
            <person name="Goeker M."/>
        </authorList>
    </citation>
    <scope>NUCLEOTIDE SEQUENCE [LARGE SCALE GENOMIC DNA]</scope>
    <source>
        <strain evidence="1 2">DSM 100346</strain>
    </source>
</reference>
<proteinExistence type="predicted"/>
<evidence type="ECO:0008006" key="3">
    <source>
        <dbReference type="Google" id="ProtNLM"/>
    </source>
</evidence>